<name>A0A1X1W3X1_MYCIR</name>
<dbReference type="GO" id="GO:0016301">
    <property type="term" value="F:kinase activity"/>
    <property type="evidence" value="ECO:0007669"/>
    <property type="project" value="UniProtKB-KW"/>
</dbReference>
<accession>A0A1X1W3X1</accession>
<keyword evidence="2" id="KW-0548">Nucleotidyltransferase</keyword>
<evidence type="ECO:0000256" key="1">
    <source>
        <dbReference type="ARBA" id="ARBA00022679"/>
    </source>
</evidence>
<dbReference type="EMBL" id="LQPC01000076">
    <property type="protein sequence ID" value="ORV81172.1"/>
    <property type="molecule type" value="Genomic_DNA"/>
</dbReference>
<keyword evidence="3" id="KW-0418">Kinase</keyword>
<comment type="caution">
    <text evidence="3">The sequence shown here is derived from an EMBL/GenBank/DDBJ whole genome shotgun (WGS) entry which is preliminary data.</text>
</comment>
<dbReference type="InterPro" id="IPR050088">
    <property type="entry name" value="IspD/TarI_cytidylyltransf_bact"/>
</dbReference>
<dbReference type="InterPro" id="IPR034683">
    <property type="entry name" value="IspD/TarI"/>
</dbReference>
<protein>
    <submittedName>
        <fullName evidence="3">4-diphosphocytidyl-2C-methyl-D-erythritol kinase</fullName>
    </submittedName>
</protein>
<dbReference type="Pfam" id="PF01128">
    <property type="entry name" value="IspD"/>
    <property type="match status" value="1"/>
</dbReference>
<evidence type="ECO:0000313" key="3">
    <source>
        <dbReference type="EMBL" id="ORV81172.1"/>
    </source>
</evidence>
<dbReference type="PANTHER" id="PTHR32125">
    <property type="entry name" value="2-C-METHYL-D-ERYTHRITOL 4-PHOSPHATE CYTIDYLYLTRANSFERASE, CHLOROPLASTIC"/>
    <property type="match status" value="1"/>
</dbReference>
<dbReference type="Gene3D" id="3.90.550.10">
    <property type="entry name" value="Spore Coat Polysaccharide Biosynthesis Protein SpsA, Chain A"/>
    <property type="match status" value="1"/>
</dbReference>
<sequence>MTVTAILPVPTTLVSRREAVFSPVAGQSSLARIVRSLAPVADVIVAAAAPLLDEVKKSLAQQGLSAMRVCVADDPGARRDCISAALRVPGVADQVLLHDIAWPLVSPATLDRVVAALRAGSVAALPVCPVTDSIKAVNSNGAVTATVERTPLRTVQYPRGFDAAVLTRLITHGPGIDELDAVLTSGVSVTSVDGDTDTMAVELPRDASYLAAVIECRSDGSDR</sequence>
<evidence type="ECO:0000256" key="2">
    <source>
        <dbReference type="ARBA" id="ARBA00022695"/>
    </source>
</evidence>
<dbReference type="PANTHER" id="PTHR32125:SF4">
    <property type="entry name" value="2-C-METHYL-D-ERYTHRITOL 4-PHOSPHATE CYTIDYLYLTRANSFERASE, CHLOROPLASTIC"/>
    <property type="match status" value="1"/>
</dbReference>
<dbReference type="AlphaFoldDB" id="A0A1X1W3X1"/>
<dbReference type="InterPro" id="IPR029044">
    <property type="entry name" value="Nucleotide-diphossugar_trans"/>
</dbReference>
<reference evidence="3 4" key="1">
    <citation type="submission" date="2016-01" db="EMBL/GenBank/DDBJ databases">
        <title>The new phylogeny of the genus Mycobacterium.</title>
        <authorList>
            <person name="Tarcisio F."/>
            <person name="Conor M."/>
            <person name="Antonella G."/>
            <person name="Elisabetta G."/>
            <person name="Giulia F.S."/>
            <person name="Sara T."/>
            <person name="Anna F."/>
            <person name="Clotilde B."/>
            <person name="Roberto B."/>
            <person name="Veronica D.S."/>
            <person name="Fabio R."/>
            <person name="Monica P."/>
            <person name="Olivier J."/>
            <person name="Enrico T."/>
            <person name="Nicola S."/>
        </authorList>
    </citation>
    <scope>NUCLEOTIDE SEQUENCE [LARGE SCALE GENOMIC DNA]</scope>
    <source>
        <strain evidence="3 4">DSM 45541</strain>
    </source>
</reference>
<dbReference type="GO" id="GO:0050518">
    <property type="term" value="F:2-C-methyl-D-erythritol 4-phosphate cytidylyltransferase activity"/>
    <property type="evidence" value="ECO:0007669"/>
    <property type="project" value="TreeGrafter"/>
</dbReference>
<dbReference type="RefSeq" id="WP_085178394.1">
    <property type="nucleotide sequence ID" value="NZ_LQPC01000076.1"/>
</dbReference>
<dbReference type="SUPFAM" id="SSF53448">
    <property type="entry name" value="Nucleotide-diphospho-sugar transferases"/>
    <property type="match status" value="1"/>
</dbReference>
<organism evidence="3 4">
    <name type="scientific">Mycolicibacterium iranicum</name>
    <name type="common">Mycobacterium iranicum</name>
    <dbReference type="NCBI Taxonomy" id="912594"/>
    <lineage>
        <taxon>Bacteria</taxon>
        <taxon>Bacillati</taxon>
        <taxon>Actinomycetota</taxon>
        <taxon>Actinomycetes</taxon>
        <taxon>Mycobacteriales</taxon>
        <taxon>Mycobacteriaceae</taxon>
        <taxon>Mycolicibacterium</taxon>
    </lineage>
</organism>
<proteinExistence type="predicted"/>
<gene>
    <name evidence="3" type="ORF">AWC12_29545</name>
</gene>
<evidence type="ECO:0000313" key="4">
    <source>
        <dbReference type="Proteomes" id="UP000193622"/>
    </source>
</evidence>
<dbReference type="Proteomes" id="UP000193622">
    <property type="component" value="Unassembled WGS sequence"/>
</dbReference>
<keyword evidence="1" id="KW-0808">Transferase</keyword>